<dbReference type="CTD" id="285555"/>
<reference evidence="2 3" key="1">
    <citation type="submission" date="2020-10" db="EMBL/GenBank/DDBJ databases">
        <title>Pygocentrus nattereri (red-bellied piranha) genome, fPygNat1, primary haplotype.</title>
        <authorList>
            <person name="Myers G."/>
            <person name="Meyer A."/>
            <person name="Karagic N."/>
            <person name="Pippel M."/>
            <person name="Winkler S."/>
            <person name="Tracey A."/>
            <person name="Wood J."/>
            <person name="Formenti G."/>
            <person name="Howe K."/>
            <person name="Fedrigo O."/>
            <person name="Jarvis E.D."/>
        </authorList>
    </citation>
    <scope>NUCLEOTIDE SEQUENCE [LARGE SCALE GENOMIC DNA]</scope>
</reference>
<sequence length="554" mass="59961">MYSRAPRVTQLSAGGSTSSAVGPGAYHIHGVNSSSRAQDSYAPFLSLSSRPSVFESVGAFSPGPGHYNIGVIRAPVPGGQSLQNRSRRFEELESDVPGPGTYDITQTAGPKPGPPSLTERSGKVRLFRSEAPSIPSPGQAFGFEEDECGALCRQKPPNSDHTLGPAYYSPAQTERRFKGVPFSQMTEKRVELKVTQGPGPGHYCPEEDHSVHYENVNMKRALCSQVALQVPRYHQILTLQEEKKGVPGPGQYDVKGHFEKLTEPPAVSRPPFLSQTLRFSPVKQVAPPVGSYNDPRGALESLKKPSGLTRSPFSLTAARFTPDSKKSSTPGPGAYEVFDLGLARDSQKKAHLESLRKGGFGSSAERALQFTSKAQPIPGPSHYTVQQETEELYKQQPTAAFRSTSDRLTTARPAKDTPPASCYNVREAFERVCGQRRHGKPRTDAARKRHNSFLSSAPRGSSFLHPDKHMPGPGQYSPELKATPKLALIGSHEDRFKQANTTTPGPGTYTLSPAVLDTVLKGTFNVTLRNPLVSHAQAPPPQAPMAMPFAFSSA</sequence>
<dbReference type="OMA" id="NDPRHAL"/>
<dbReference type="OrthoDB" id="406368at2759"/>
<protein>
    <recommendedName>
        <fullName evidence="4">Sperm-tail PG-rich repeat-containing protein 2</fullName>
    </recommendedName>
</protein>
<dbReference type="GeneID" id="108414764"/>
<organism evidence="2 3">
    <name type="scientific">Pygocentrus nattereri</name>
    <name type="common">Red-bellied piranha</name>
    <dbReference type="NCBI Taxonomy" id="42514"/>
    <lineage>
        <taxon>Eukaryota</taxon>
        <taxon>Metazoa</taxon>
        <taxon>Chordata</taxon>
        <taxon>Craniata</taxon>
        <taxon>Vertebrata</taxon>
        <taxon>Euteleostomi</taxon>
        <taxon>Actinopterygii</taxon>
        <taxon>Neopterygii</taxon>
        <taxon>Teleostei</taxon>
        <taxon>Ostariophysi</taxon>
        <taxon>Characiformes</taxon>
        <taxon>Characoidei</taxon>
        <taxon>Pygocentrus</taxon>
    </lineage>
</organism>
<feature type="region of interest" description="Disordered" evidence="1">
    <location>
        <begin position="398"/>
        <end position="419"/>
    </location>
</feature>
<dbReference type="Proteomes" id="UP001501920">
    <property type="component" value="Chromosome 20"/>
</dbReference>
<evidence type="ECO:0008006" key="4">
    <source>
        <dbReference type="Google" id="ProtNLM"/>
    </source>
</evidence>
<feature type="compositionally biased region" description="Polar residues" evidence="1">
    <location>
        <begin position="398"/>
        <end position="408"/>
    </location>
</feature>
<gene>
    <name evidence="2" type="primary">STPG2</name>
</gene>
<dbReference type="Ensembl" id="ENSPNAT00000016118.2">
    <property type="protein sequence ID" value="ENSPNAP00000009673.1"/>
    <property type="gene ID" value="ENSPNAG00000015143.2"/>
</dbReference>
<dbReference type="PANTHER" id="PTHR21580:SF60">
    <property type="entry name" value="SPERM-TAIL PG-RICH REPEAT-CONTAINING PROTEIN 2"/>
    <property type="match status" value="1"/>
</dbReference>
<dbReference type="InterPro" id="IPR010736">
    <property type="entry name" value="SHIPPO-rpt"/>
</dbReference>
<reference evidence="2" key="2">
    <citation type="submission" date="2025-08" db="UniProtKB">
        <authorList>
            <consortium name="Ensembl"/>
        </authorList>
    </citation>
    <scope>IDENTIFICATION</scope>
</reference>
<dbReference type="GeneTree" id="ENSGT00390000001063"/>
<proteinExistence type="predicted"/>
<feature type="compositionally biased region" description="Polar residues" evidence="1">
    <location>
        <begin position="9"/>
        <end position="20"/>
    </location>
</feature>
<keyword evidence="3" id="KW-1185">Reference proteome</keyword>
<dbReference type="Pfam" id="PF07004">
    <property type="entry name" value="SHIPPO-rpt"/>
    <property type="match status" value="8"/>
</dbReference>
<accession>A0A3B4CDR9</accession>
<evidence type="ECO:0000313" key="3">
    <source>
        <dbReference type="Proteomes" id="UP001501920"/>
    </source>
</evidence>
<feature type="region of interest" description="Disordered" evidence="1">
    <location>
        <begin position="435"/>
        <end position="472"/>
    </location>
</feature>
<dbReference type="RefSeq" id="XP_017543157.1">
    <property type="nucleotide sequence ID" value="XM_017687668.2"/>
</dbReference>
<dbReference type="STRING" id="42514.ENSPNAP00000009673"/>
<evidence type="ECO:0000256" key="1">
    <source>
        <dbReference type="SAM" id="MobiDB-lite"/>
    </source>
</evidence>
<reference evidence="2" key="3">
    <citation type="submission" date="2025-09" db="UniProtKB">
        <authorList>
            <consortium name="Ensembl"/>
        </authorList>
    </citation>
    <scope>IDENTIFICATION</scope>
</reference>
<feature type="region of interest" description="Disordered" evidence="1">
    <location>
        <begin position="92"/>
        <end position="120"/>
    </location>
</feature>
<feature type="region of interest" description="Disordered" evidence="1">
    <location>
        <begin position="1"/>
        <end position="22"/>
    </location>
</feature>
<name>A0A3B4CDR9_PYGNA</name>
<dbReference type="InterPro" id="IPR051291">
    <property type="entry name" value="CIMAP"/>
</dbReference>
<evidence type="ECO:0000313" key="2">
    <source>
        <dbReference type="Ensembl" id="ENSPNAP00000009673.1"/>
    </source>
</evidence>
<dbReference type="PANTHER" id="PTHR21580">
    <property type="entry name" value="SHIPPO-1-RELATED"/>
    <property type="match status" value="1"/>
</dbReference>
<dbReference type="AlphaFoldDB" id="A0A3B4CDR9"/>